<evidence type="ECO:0000313" key="2">
    <source>
        <dbReference type="EMBL" id="TGO67263.1"/>
    </source>
</evidence>
<protein>
    <submittedName>
        <fullName evidence="2">Uncharacterized protein</fullName>
    </submittedName>
</protein>
<name>A0A4Z1JDH4_9HELO</name>
<feature type="region of interest" description="Disordered" evidence="1">
    <location>
        <begin position="32"/>
        <end position="53"/>
    </location>
</feature>
<organism evidence="2 3">
    <name type="scientific">Botryotinia narcissicola</name>
    <dbReference type="NCBI Taxonomy" id="278944"/>
    <lineage>
        <taxon>Eukaryota</taxon>
        <taxon>Fungi</taxon>
        <taxon>Dikarya</taxon>
        <taxon>Ascomycota</taxon>
        <taxon>Pezizomycotina</taxon>
        <taxon>Leotiomycetes</taxon>
        <taxon>Helotiales</taxon>
        <taxon>Sclerotiniaceae</taxon>
        <taxon>Botryotinia</taxon>
    </lineage>
</organism>
<dbReference type="Proteomes" id="UP000297452">
    <property type="component" value="Unassembled WGS sequence"/>
</dbReference>
<evidence type="ECO:0000256" key="1">
    <source>
        <dbReference type="SAM" id="MobiDB-lite"/>
    </source>
</evidence>
<dbReference type="AlphaFoldDB" id="A0A4Z1JDH4"/>
<feature type="compositionally biased region" description="Polar residues" evidence="1">
    <location>
        <begin position="32"/>
        <end position="47"/>
    </location>
</feature>
<dbReference type="OrthoDB" id="10544454at2759"/>
<dbReference type="EMBL" id="PQXJ01000045">
    <property type="protein sequence ID" value="TGO67263.1"/>
    <property type="molecule type" value="Genomic_DNA"/>
</dbReference>
<reference evidence="2 3" key="1">
    <citation type="submission" date="2017-12" db="EMBL/GenBank/DDBJ databases">
        <title>Comparative genomics of Botrytis spp.</title>
        <authorList>
            <person name="Valero-Jimenez C.A."/>
            <person name="Tapia P."/>
            <person name="Veloso J."/>
            <person name="Silva-Moreno E."/>
            <person name="Staats M."/>
            <person name="Valdes J.H."/>
            <person name="Van Kan J.A.L."/>
        </authorList>
    </citation>
    <scope>NUCLEOTIDE SEQUENCE [LARGE SCALE GENOMIC DNA]</scope>
    <source>
        <strain evidence="2 3">MUCL2120</strain>
    </source>
</reference>
<proteinExistence type="predicted"/>
<accession>A0A4Z1JDH4</accession>
<comment type="caution">
    <text evidence="2">The sequence shown here is derived from an EMBL/GenBank/DDBJ whole genome shotgun (WGS) entry which is preliminary data.</text>
</comment>
<keyword evidence="3" id="KW-1185">Reference proteome</keyword>
<sequence length="89" mass="10043">MLAPRTSLKHGRAPQLLVWPKLRELWRSVSDQNVSSSPDLEAPSTSVAMDHETPARSRMYDWYRGEKGNTTPGVAIGILNLIEEREGRK</sequence>
<gene>
    <name evidence="2" type="ORF">BOTNAR_0045g00070</name>
</gene>
<evidence type="ECO:0000313" key="3">
    <source>
        <dbReference type="Proteomes" id="UP000297452"/>
    </source>
</evidence>